<dbReference type="InterPro" id="IPR045606">
    <property type="entry name" value="ATXR3_C"/>
</dbReference>
<proteinExistence type="predicted"/>
<dbReference type="Proteomes" id="UP000265520">
    <property type="component" value="Unassembled WGS sequence"/>
</dbReference>
<accession>A0A392SMS1</accession>
<comment type="caution">
    <text evidence="2">The sequence shown here is derived from an EMBL/GenBank/DDBJ whole genome shotgun (WGS) entry which is preliminary data.</text>
</comment>
<evidence type="ECO:0000313" key="3">
    <source>
        <dbReference type="Proteomes" id="UP000265520"/>
    </source>
</evidence>
<dbReference type="EMBL" id="LXQA010412603">
    <property type="protein sequence ID" value="MCI50181.1"/>
    <property type="molecule type" value="Genomic_DNA"/>
</dbReference>
<sequence>YVMRCIFGDPRKAPPPLEKLSPEEVVSSLWKGEGSFVEELLQCIAAHVEEGILNDLKSKIHAHDPSSSADIQKELRKSLLW</sequence>
<dbReference type="PANTHER" id="PTHR46655:SF5">
    <property type="entry name" value="HISTONE-LYSINE N-METHYLTRANSFERASE ATXR3"/>
    <property type="match status" value="1"/>
</dbReference>
<evidence type="ECO:0000313" key="2">
    <source>
        <dbReference type="EMBL" id="MCI50181.1"/>
    </source>
</evidence>
<keyword evidence="2" id="KW-0489">Methyltransferase</keyword>
<dbReference type="AlphaFoldDB" id="A0A392SMS1"/>
<feature type="non-terminal residue" evidence="2">
    <location>
        <position position="1"/>
    </location>
</feature>
<dbReference type="GO" id="GO:0008168">
    <property type="term" value="F:methyltransferase activity"/>
    <property type="evidence" value="ECO:0007669"/>
    <property type="project" value="UniProtKB-KW"/>
</dbReference>
<protein>
    <submittedName>
        <fullName evidence="2">Histone-lysine N-methyltransferase ATXR3-like</fullName>
    </submittedName>
</protein>
<dbReference type="GO" id="GO:0032259">
    <property type="term" value="P:methylation"/>
    <property type="evidence" value="ECO:0007669"/>
    <property type="project" value="UniProtKB-KW"/>
</dbReference>
<keyword evidence="2" id="KW-0808">Transferase</keyword>
<reference evidence="2 3" key="1">
    <citation type="journal article" date="2018" name="Front. Plant Sci.">
        <title>Red Clover (Trifolium pratense) and Zigzag Clover (T. medium) - A Picture of Genomic Similarities and Differences.</title>
        <authorList>
            <person name="Dluhosova J."/>
            <person name="Istvanek J."/>
            <person name="Nedelnik J."/>
            <person name="Repkova J."/>
        </authorList>
    </citation>
    <scope>NUCLEOTIDE SEQUENCE [LARGE SCALE GENOMIC DNA]</scope>
    <source>
        <strain evidence="3">cv. 10/8</strain>
        <tissue evidence="2">Leaf</tissue>
    </source>
</reference>
<organism evidence="2 3">
    <name type="scientific">Trifolium medium</name>
    <dbReference type="NCBI Taxonomy" id="97028"/>
    <lineage>
        <taxon>Eukaryota</taxon>
        <taxon>Viridiplantae</taxon>
        <taxon>Streptophyta</taxon>
        <taxon>Embryophyta</taxon>
        <taxon>Tracheophyta</taxon>
        <taxon>Spermatophyta</taxon>
        <taxon>Magnoliopsida</taxon>
        <taxon>eudicotyledons</taxon>
        <taxon>Gunneridae</taxon>
        <taxon>Pentapetalae</taxon>
        <taxon>rosids</taxon>
        <taxon>fabids</taxon>
        <taxon>Fabales</taxon>
        <taxon>Fabaceae</taxon>
        <taxon>Papilionoideae</taxon>
        <taxon>50 kb inversion clade</taxon>
        <taxon>NPAAA clade</taxon>
        <taxon>Hologalegina</taxon>
        <taxon>IRL clade</taxon>
        <taxon>Trifolieae</taxon>
        <taxon>Trifolium</taxon>
    </lineage>
</organism>
<evidence type="ECO:0000259" key="1">
    <source>
        <dbReference type="Pfam" id="PF19633"/>
    </source>
</evidence>
<dbReference type="PANTHER" id="PTHR46655">
    <property type="entry name" value="HISTONE-LYSINE N-METHYLTRANSFERASE ATXR3"/>
    <property type="match status" value="1"/>
</dbReference>
<keyword evidence="3" id="KW-1185">Reference proteome</keyword>
<feature type="domain" description="ATXR3 C-terminal" evidence="1">
    <location>
        <begin position="1"/>
        <end position="81"/>
    </location>
</feature>
<dbReference type="Pfam" id="PF19633">
    <property type="entry name" value="SDG2_C"/>
    <property type="match status" value="1"/>
</dbReference>
<name>A0A392SMS1_9FABA</name>